<dbReference type="Proteomes" id="UP000182985">
    <property type="component" value="Unassembled WGS sequence"/>
</dbReference>
<dbReference type="Gene3D" id="3.40.50.40">
    <property type="match status" value="1"/>
</dbReference>
<dbReference type="InterPro" id="IPR036152">
    <property type="entry name" value="Asp/glu_Ase-like_sf"/>
</dbReference>
<dbReference type="PIRSF" id="PIRSF500176">
    <property type="entry name" value="L_ASNase"/>
    <property type="match status" value="1"/>
</dbReference>
<feature type="active site" description="O-isoaspartyl threonine intermediate" evidence="3">
    <location>
        <position position="16"/>
    </location>
</feature>
<evidence type="ECO:0000256" key="2">
    <source>
        <dbReference type="ARBA" id="ARBA00022801"/>
    </source>
</evidence>
<gene>
    <name evidence="8" type="ORF">BLA27_05840</name>
</gene>
<dbReference type="PROSITE" id="PS00144">
    <property type="entry name" value="ASN_GLN_ASE_1"/>
    <property type="match status" value="1"/>
</dbReference>
<dbReference type="Pfam" id="PF00710">
    <property type="entry name" value="Asparaginase"/>
    <property type="match status" value="1"/>
</dbReference>
<comment type="caution">
    <text evidence="8">The sequence shown here is derived from an EMBL/GenBank/DDBJ whole genome shotgun (WGS) entry which is preliminary data.</text>
</comment>
<evidence type="ECO:0000313" key="8">
    <source>
        <dbReference type="EMBL" id="OIS94458.1"/>
    </source>
</evidence>
<dbReference type="PROSITE" id="PS51732">
    <property type="entry name" value="ASN_GLN_ASE_3"/>
    <property type="match status" value="1"/>
</dbReference>
<dbReference type="InterPro" id="IPR020827">
    <property type="entry name" value="Asparaginase/glutaminase_AS1"/>
</dbReference>
<sequence length="312" mass="32188">MTLAKPSIAVIATGGTIASKRGEDGASTPVLSGEDLLEFVPDLEAELLPVDLMAKDSASLTLSDMQRISGAVGSCLKDRDVDGIVVLHGTDAMEETALLVHLQRRISKPVVFTGAQFTADHPQADGPENLATAIRLACDPANADKGVLIAFGGRIVPAWGAYKFNSDSADAFRSARMMQIQSPTLPAPVGERRIDTIAIYPGCDALHIEASIAAGASGIVLAALGSGNTTPCVVEAVRECSRRNIPVAVSSRVPEGLLTPGYGGGGGGYDLGEAGAIHAHTLRPGQARILLAALIASGSSKDAMVHAFSDDR</sequence>
<dbReference type="InterPro" id="IPR006034">
    <property type="entry name" value="Asparaginase/glutaminase-like"/>
</dbReference>
<accession>A0A1J6I6B6</accession>
<keyword evidence="9" id="KW-1185">Reference proteome</keyword>
<dbReference type="AlphaFoldDB" id="A0A1J6I6B6"/>
<feature type="active site" evidence="5">
    <location>
        <position position="16"/>
    </location>
</feature>
<evidence type="ECO:0000259" key="7">
    <source>
        <dbReference type="Pfam" id="PF17763"/>
    </source>
</evidence>
<evidence type="ECO:0000313" key="9">
    <source>
        <dbReference type="Proteomes" id="UP000182985"/>
    </source>
</evidence>
<evidence type="ECO:0000256" key="5">
    <source>
        <dbReference type="PROSITE-ProRule" id="PRU10099"/>
    </source>
</evidence>
<name>A0A1J6I6B6_9HYPH</name>
<dbReference type="PRINTS" id="PR00139">
    <property type="entry name" value="ASNGLNASE"/>
</dbReference>
<dbReference type="InterPro" id="IPR027474">
    <property type="entry name" value="L-asparaginase_N"/>
</dbReference>
<dbReference type="EMBL" id="MOEC01000004">
    <property type="protein sequence ID" value="OIS94458.1"/>
    <property type="molecule type" value="Genomic_DNA"/>
</dbReference>
<evidence type="ECO:0000256" key="4">
    <source>
        <dbReference type="PIRSR" id="PIRSR001220-2"/>
    </source>
</evidence>
<dbReference type="InterPro" id="IPR027473">
    <property type="entry name" value="L-asparaginase_C"/>
</dbReference>
<dbReference type="InterPro" id="IPR004550">
    <property type="entry name" value="AsnASE_II"/>
</dbReference>
<dbReference type="GO" id="GO:0006528">
    <property type="term" value="P:asparagine metabolic process"/>
    <property type="evidence" value="ECO:0007669"/>
    <property type="project" value="InterPro"/>
</dbReference>
<dbReference type="InterPro" id="IPR037152">
    <property type="entry name" value="L-asparaginase_N_sf"/>
</dbReference>
<dbReference type="GO" id="GO:0004067">
    <property type="term" value="F:asparaginase activity"/>
    <property type="evidence" value="ECO:0007669"/>
    <property type="project" value="UniProtKB-UniRule"/>
</dbReference>
<dbReference type="PIRSF" id="PIRSF001220">
    <property type="entry name" value="L-ASNase_gatD"/>
    <property type="match status" value="1"/>
</dbReference>
<dbReference type="OrthoDB" id="9788068at2"/>
<feature type="domain" description="L-asparaginase N-terminal" evidence="6">
    <location>
        <begin position="8"/>
        <end position="180"/>
    </location>
</feature>
<comment type="similarity">
    <text evidence="1">Belongs to the asparaginase 1 family.</text>
</comment>
<dbReference type="PANTHER" id="PTHR11707:SF28">
    <property type="entry name" value="60 KDA LYSOPHOSPHOLIPASE"/>
    <property type="match status" value="1"/>
</dbReference>
<dbReference type="InterPro" id="IPR040919">
    <property type="entry name" value="Asparaginase_C"/>
</dbReference>
<dbReference type="Gene3D" id="3.40.50.1170">
    <property type="entry name" value="L-asparaginase, N-terminal domain"/>
    <property type="match status" value="1"/>
</dbReference>
<feature type="binding site" evidence="4">
    <location>
        <begin position="90"/>
        <end position="91"/>
    </location>
    <ligand>
        <name>substrate</name>
    </ligand>
</feature>
<dbReference type="CDD" id="cd08964">
    <property type="entry name" value="L-asparaginase_II"/>
    <property type="match status" value="1"/>
</dbReference>
<evidence type="ECO:0000259" key="6">
    <source>
        <dbReference type="Pfam" id="PF00710"/>
    </source>
</evidence>
<proteinExistence type="inferred from homology"/>
<dbReference type="SMART" id="SM00870">
    <property type="entry name" value="Asparaginase"/>
    <property type="match status" value="1"/>
</dbReference>
<dbReference type="PANTHER" id="PTHR11707">
    <property type="entry name" value="L-ASPARAGINASE"/>
    <property type="match status" value="1"/>
</dbReference>
<protein>
    <submittedName>
        <fullName evidence="8">L-asparaginase</fullName>
    </submittedName>
</protein>
<dbReference type="SUPFAM" id="SSF53774">
    <property type="entry name" value="Glutaminase/Asparaginase"/>
    <property type="match status" value="1"/>
</dbReference>
<reference evidence="8 9" key="1">
    <citation type="submission" date="2016-10" db="EMBL/GenBank/DDBJ databases">
        <title>The Draft Genome Sequence of the Potato Rhizosphere Bacteria Ochrobactrum sp. IPA7.2.</title>
        <authorList>
            <person name="Gogoleva N.E."/>
            <person name="Khlopko Y.A."/>
            <person name="Burygin G.L."/>
            <person name="Plotnikov A.O."/>
        </authorList>
    </citation>
    <scope>NUCLEOTIDE SEQUENCE [LARGE SCALE GENOMIC DNA]</scope>
    <source>
        <strain evidence="8 9">IPA7.2</strain>
    </source>
</reference>
<feature type="binding site" evidence="4">
    <location>
        <position position="57"/>
    </location>
    <ligand>
        <name>substrate</name>
    </ligand>
</feature>
<organism evidence="8 9">
    <name type="scientific">Brucella cytisi</name>
    <dbReference type="NCBI Taxonomy" id="407152"/>
    <lineage>
        <taxon>Bacteria</taxon>
        <taxon>Pseudomonadati</taxon>
        <taxon>Pseudomonadota</taxon>
        <taxon>Alphaproteobacteria</taxon>
        <taxon>Hyphomicrobiales</taxon>
        <taxon>Brucellaceae</taxon>
        <taxon>Brucella/Ochrobactrum group</taxon>
        <taxon>Brucella</taxon>
    </lineage>
</organism>
<feature type="domain" description="Asparaginase/glutaminase C-terminal" evidence="7">
    <location>
        <begin position="193"/>
        <end position="308"/>
    </location>
</feature>
<dbReference type="Pfam" id="PF17763">
    <property type="entry name" value="Asparaginase_C"/>
    <property type="match status" value="1"/>
</dbReference>
<keyword evidence="2" id="KW-0378">Hydrolase</keyword>
<evidence type="ECO:0000256" key="3">
    <source>
        <dbReference type="PIRSR" id="PIRSR001220-1"/>
    </source>
</evidence>
<evidence type="ECO:0000256" key="1">
    <source>
        <dbReference type="ARBA" id="ARBA00010518"/>
    </source>
</evidence>
<dbReference type="RefSeq" id="WP_071630874.1">
    <property type="nucleotide sequence ID" value="NZ_JBCAUP010000010.1"/>
</dbReference>
<dbReference type="SFLD" id="SFLDS00057">
    <property type="entry name" value="Glutaminase/Asparaginase"/>
    <property type="match status" value="1"/>
</dbReference>